<evidence type="ECO:0000313" key="5">
    <source>
        <dbReference type="EMBL" id="MCK8680115.1"/>
    </source>
</evidence>
<dbReference type="RefSeq" id="WP_248635936.1">
    <property type="nucleotide sequence ID" value="NZ_JALPTH010000024.1"/>
</dbReference>
<dbReference type="Proteomes" id="UP001522868">
    <property type="component" value="Unassembled WGS sequence"/>
</dbReference>
<keyword evidence="2" id="KW-0442">Lipid degradation</keyword>
<dbReference type="Pfam" id="PF03403">
    <property type="entry name" value="PAF-AH_p_II"/>
    <property type="match status" value="2"/>
</dbReference>
<evidence type="ECO:0000256" key="3">
    <source>
        <dbReference type="ARBA" id="ARBA00023098"/>
    </source>
</evidence>
<dbReference type="Gene3D" id="3.40.50.1820">
    <property type="entry name" value="alpha/beta hydrolase"/>
    <property type="match status" value="1"/>
</dbReference>
<gene>
    <name evidence="5" type="ORF">M1O15_22495</name>
</gene>
<dbReference type="PANTHER" id="PTHR10272:SF0">
    <property type="entry name" value="PLATELET-ACTIVATING FACTOR ACETYLHYDROLASE"/>
    <property type="match status" value="1"/>
</dbReference>
<keyword evidence="1 5" id="KW-0378">Hydrolase</keyword>
<keyword evidence="6" id="KW-1185">Reference proteome</keyword>
<feature type="signal peptide" evidence="4">
    <location>
        <begin position="1"/>
        <end position="30"/>
    </location>
</feature>
<proteinExistence type="predicted"/>
<comment type="caution">
    <text evidence="5">The sequence shown here is derived from an EMBL/GenBank/DDBJ whole genome shotgun (WGS) entry which is preliminary data.</text>
</comment>
<protein>
    <submittedName>
        <fullName evidence="5">Alpha/beta hydrolase</fullName>
    </submittedName>
</protein>
<name>A0ABT0IFR7_9ACTN</name>
<keyword evidence="3" id="KW-0443">Lipid metabolism</keyword>
<dbReference type="GO" id="GO:0016787">
    <property type="term" value="F:hydrolase activity"/>
    <property type="evidence" value="ECO:0007669"/>
    <property type="project" value="UniProtKB-KW"/>
</dbReference>
<sequence>MNRSRSLPRGATAALLGLSLVLIGSGATHAATAPVAADSARVRLQLPAPTGRYAVGRDTLHLVDRSRADPWVPQAGARELMVSMYYPARPGGGRTAPYMTRGEAGAFLESRGLGDAVSATTLSRTRTNARPGASPVRGRHPLVVLSPGFSVHRSTLTLLAEELAGQGYVVASVDHAYESVGTAFPGGRLLDCAACEQTQPGGYGVVPPGRARDVSFLLDRLLADRHPAWRHARMIDRDRIGMAGHSIGGASAMSTMVRDQRVRAGANLDGSFMEPVPAEGLGGRPFLLFGTGEDDSTWARDWPLLDGWKRWISVTGSGHFTFTDIPVLGDQLGLLTPDEPLSGTRSQEITRAYVTAFFDQHLKGLDRKLLDGPSARHPEVVFRRQG</sequence>
<evidence type="ECO:0000256" key="2">
    <source>
        <dbReference type="ARBA" id="ARBA00022963"/>
    </source>
</evidence>
<organism evidence="5 6">
    <name type="scientific">Streptomyces lichenis</name>
    <dbReference type="NCBI Taxonomy" id="2306967"/>
    <lineage>
        <taxon>Bacteria</taxon>
        <taxon>Bacillati</taxon>
        <taxon>Actinomycetota</taxon>
        <taxon>Actinomycetes</taxon>
        <taxon>Kitasatosporales</taxon>
        <taxon>Streptomycetaceae</taxon>
        <taxon>Streptomyces</taxon>
    </lineage>
</organism>
<accession>A0ABT0IFR7</accession>
<evidence type="ECO:0000256" key="4">
    <source>
        <dbReference type="SAM" id="SignalP"/>
    </source>
</evidence>
<dbReference type="InterPro" id="IPR029058">
    <property type="entry name" value="AB_hydrolase_fold"/>
</dbReference>
<evidence type="ECO:0000256" key="1">
    <source>
        <dbReference type="ARBA" id="ARBA00022801"/>
    </source>
</evidence>
<feature type="chain" id="PRO_5046702315" evidence="4">
    <location>
        <begin position="31"/>
        <end position="386"/>
    </location>
</feature>
<dbReference type="EMBL" id="JALPTH010000024">
    <property type="protein sequence ID" value="MCK8680115.1"/>
    <property type="molecule type" value="Genomic_DNA"/>
</dbReference>
<reference evidence="5 6" key="1">
    <citation type="submission" date="2022-04" db="EMBL/GenBank/DDBJ databases">
        <title>Streptomyces sp. nov. LCR6-01 isolated from Lichen of Dirinaria sp.</title>
        <authorList>
            <person name="Kanchanasin P."/>
            <person name="Tanasupawat S."/>
            <person name="Phongsopitanun W."/>
        </authorList>
    </citation>
    <scope>NUCLEOTIDE SEQUENCE [LARGE SCALE GENOMIC DNA]</scope>
    <source>
        <strain evidence="5 6">LCR6-01</strain>
    </source>
</reference>
<keyword evidence="4" id="KW-0732">Signal</keyword>
<dbReference type="PANTHER" id="PTHR10272">
    <property type="entry name" value="PLATELET-ACTIVATING FACTOR ACETYLHYDROLASE"/>
    <property type="match status" value="1"/>
</dbReference>
<dbReference type="SUPFAM" id="SSF53474">
    <property type="entry name" value="alpha/beta-Hydrolases"/>
    <property type="match status" value="1"/>
</dbReference>
<evidence type="ECO:0000313" key="6">
    <source>
        <dbReference type="Proteomes" id="UP001522868"/>
    </source>
</evidence>